<feature type="non-terminal residue" evidence="1">
    <location>
        <position position="1"/>
    </location>
</feature>
<sequence>EKPKEVKSGFHSERRPSAIVSTAEIKAKLNREKNSMTQKPSKLFLLKQNRSATLMLKNLKHWR</sequence>
<organism evidence="1 2">
    <name type="scientific">Desmophyllum pertusum</name>
    <dbReference type="NCBI Taxonomy" id="174260"/>
    <lineage>
        <taxon>Eukaryota</taxon>
        <taxon>Metazoa</taxon>
        <taxon>Cnidaria</taxon>
        <taxon>Anthozoa</taxon>
        <taxon>Hexacorallia</taxon>
        <taxon>Scleractinia</taxon>
        <taxon>Caryophylliina</taxon>
        <taxon>Caryophylliidae</taxon>
        <taxon>Desmophyllum</taxon>
    </lineage>
</organism>
<comment type="caution">
    <text evidence="1">The sequence shown here is derived from an EMBL/GenBank/DDBJ whole genome shotgun (WGS) entry which is preliminary data.</text>
</comment>
<evidence type="ECO:0000313" key="1">
    <source>
        <dbReference type="EMBL" id="KAJ7381615.1"/>
    </source>
</evidence>
<protein>
    <submittedName>
        <fullName evidence="1">Uncharacterized protein</fullName>
    </submittedName>
</protein>
<keyword evidence="2" id="KW-1185">Reference proteome</keyword>
<evidence type="ECO:0000313" key="2">
    <source>
        <dbReference type="Proteomes" id="UP001163046"/>
    </source>
</evidence>
<name>A0A9X0CZU4_9CNID</name>
<reference evidence="1" key="1">
    <citation type="submission" date="2023-01" db="EMBL/GenBank/DDBJ databases">
        <title>Genome assembly of the deep-sea coral Lophelia pertusa.</title>
        <authorList>
            <person name="Herrera S."/>
            <person name="Cordes E."/>
        </authorList>
    </citation>
    <scope>NUCLEOTIDE SEQUENCE</scope>
    <source>
        <strain evidence="1">USNM1676648</strain>
        <tissue evidence="1">Polyp</tissue>
    </source>
</reference>
<gene>
    <name evidence="1" type="ORF">OS493_040134</name>
</gene>
<dbReference type="EMBL" id="MU826169">
    <property type="protein sequence ID" value="KAJ7381615.1"/>
    <property type="molecule type" value="Genomic_DNA"/>
</dbReference>
<accession>A0A9X0CZU4</accession>
<proteinExistence type="predicted"/>
<dbReference type="Proteomes" id="UP001163046">
    <property type="component" value="Unassembled WGS sequence"/>
</dbReference>
<dbReference type="AlphaFoldDB" id="A0A9X0CZU4"/>